<dbReference type="Pfam" id="PF06293">
    <property type="entry name" value="Kdo"/>
    <property type="match status" value="1"/>
</dbReference>
<sequence>MRLATFQTGQAFILYDADILCDAGQEPQIDPRWLSPDFWRERDAVLGEAPGRGASLFVACGEERWALRPYRRGGLIARLSDARYVWTGLERTRAFREMRLTAELKQRGLPVPAPVAAGVWRHGPSYTATLITRLIPEVTALAERLPTATPALLKRVGHTVRRFHDVGLDHVDLNARNLLVDADDRVWMIDFDRCRLRAPGRWQAANLARLERSLIKFDAPEAMASVRLGYAASA</sequence>
<dbReference type="EMBL" id="JBHSEU010000006">
    <property type="protein sequence ID" value="MFC4537690.1"/>
    <property type="molecule type" value="Genomic_DNA"/>
</dbReference>
<keyword evidence="12 15" id="KW-0472">Membrane</keyword>
<organism evidence="16 17">
    <name type="scientific">Chromohalobacter sarecensis</name>
    <dbReference type="NCBI Taxonomy" id="245294"/>
    <lineage>
        <taxon>Bacteria</taxon>
        <taxon>Pseudomonadati</taxon>
        <taxon>Pseudomonadota</taxon>
        <taxon>Gammaproteobacteria</taxon>
        <taxon>Oceanospirillales</taxon>
        <taxon>Halomonadaceae</taxon>
        <taxon>Chromohalobacter</taxon>
    </lineage>
</organism>
<comment type="catalytic activity">
    <reaction evidence="14 15">
        <text>an alpha-Kdo-(2-&gt;6)-lipid IVA + ATP = a 4-O-phospho-alpha-Kdo-(2-&gt;6)-lipid IVA + ADP + H(+)</text>
        <dbReference type="Rhea" id="RHEA:74271"/>
        <dbReference type="ChEBI" id="CHEBI:15378"/>
        <dbReference type="ChEBI" id="CHEBI:30616"/>
        <dbReference type="ChEBI" id="CHEBI:176428"/>
        <dbReference type="ChEBI" id="CHEBI:193140"/>
        <dbReference type="ChEBI" id="CHEBI:456216"/>
        <dbReference type="EC" id="2.7.1.166"/>
    </reaction>
</comment>
<dbReference type="InterPro" id="IPR022826">
    <property type="entry name" value="KDO_kinase"/>
</dbReference>
<feature type="active site" evidence="15">
    <location>
        <position position="172"/>
    </location>
</feature>
<comment type="pathway">
    <text evidence="2 15">Bacterial outer membrane biogenesis; LPS core biosynthesis.</text>
</comment>
<evidence type="ECO:0000256" key="11">
    <source>
        <dbReference type="ARBA" id="ARBA00022985"/>
    </source>
</evidence>
<evidence type="ECO:0000256" key="1">
    <source>
        <dbReference type="ARBA" id="ARBA00004515"/>
    </source>
</evidence>
<dbReference type="EC" id="2.7.1.166" evidence="4 15"/>
<evidence type="ECO:0000256" key="12">
    <source>
        <dbReference type="ARBA" id="ARBA00023136"/>
    </source>
</evidence>
<dbReference type="Gene3D" id="1.10.510.10">
    <property type="entry name" value="Transferase(Phosphotransferase) domain 1"/>
    <property type="match status" value="1"/>
</dbReference>
<evidence type="ECO:0000256" key="5">
    <source>
        <dbReference type="ARBA" id="ARBA00022475"/>
    </source>
</evidence>
<evidence type="ECO:0000256" key="8">
    <source>
        <dbReference type="ARBA" id="ARBA00022741"/>
    </source>
</evidence>
<evidence type="ECO:0000256" key="9">
    <source>
        <dbReference type="ARBA" id="ARBA00022777"/>
    </source>
</evidence>
<gene>
    <name evidence="15" type="primary">kdkA</name>
    <name evidence="16" type="ORF">ACFO0U_02680</name>
</gene>
<dbReference type="NCBIfam" id="NF002475">
    <property type="entry name" value="PRK01723.1"/>
    <property type="match status" value="1"/>
</dbReference>
<protein>
    <recommendedName>
        <fullName evidence="13 15">3-deoxy-D-manno-octulosonic acid kinase</fullName>
        <shortName evidence="15">Kdo kinase</shortName>
        <ecNumber evidence="4 15">2.7.1.166</ecNumber>
    </recommendedName>
</protein>
<evidence type="ECO:0000256" key="3">
    <source>
        <dbReference type="ARBA" id="ARBA00010327"/>
    </source>
</evidence>
<accession>A0ABV9CYE0</accession>
<evidence type="ECO:0000313" key="16">
    <source>
        <dbReference type="EMBL" id="MFC4537690.1"/>
    </source>
</evidence>
<reference evidence="17" key="1">
    <citation type="journal article" date="2019" name="Int. J. Syst. Evol. Microbiol.">
        <title>The Global Catalogue of Microorganisms (GCM) 10K type strain sequencing project: providing services to taxonomists for standard genome sequencing and annotation.</title>
        <authorList>
            <consortium name="The Broad Institute Genomics Platform"/>
            <consortium name="The Broad Institute Genome Sequencing Center for Infectious Disease"/>
            <person name="Wu L."/>
            <person name="Ma J."/>
        </authorList>
    </citation>
    <scope>NUCLEOTIDE SEQUENCE [LARGE SCALE GENOMIC DNA]</scope>
    <source>
        <strain evidence="17">CGMCC 1.12121</strain>
    </source>
</reference>
<evidence type="ECO:0000256" key="6">
    <source>
        <dbReference type="ARBA" id="ARBA00022519"/>
    </source>
</evidence>
<dbReference type="RefSeq" id="WP_246971468.1">
    <property type="nucleotide sequence ID" value="NZ_JAKGAN010000004.1"/>
</dbReference>
<keyword evidence="17" id="KW-1185">Reference proteome</keyword>
<keyword evidence="11 15" id="KW-0448">Lipopolysaccharide biosynthesis</keyword>
<dbReference type="HAMAP" id="MF_00521">
    <property type="entry name" value="KDO_kinase"/>
    <property type="match status" value="1"/>
</dbReference>
<evidence type="ECO:0000313" key="17">
    <source>
        <dbReference type="Proteomes" id="UP001596030"/>
    </source>
</evidence>
<dbReference type="GO" id="GO:0016301">
    <property type="term" value="F:kinase activity"/>
    <property type="evidence" value="ECO:0007669"/>
    <property type="project" value="UniProtKB-KW"/>
</dbReference>
<dbReference type="InterPro" id="IPR011009">
    <property type="entry name" value="Kinase-like_dom_sf"/>
</dbReference>
<evidence type="ECO:0000256" key="4">
    <source>
        <dbReference type="ARBA" id="ARBA00011988"/>
    </source>
</evidence>
<keyword evidence="5 15" id="KW-1003">Cell membrane</keyword>
<keyword evidence="8 15" id="KW-0547">Nucleotide-binding</keyword>
<dbReference type="SUPFAM" id="SSF56112">
    <property type="entry name" value="Protein kinase-like (PK-like)"/>
    <property type="match status" value="1"/>
</dbReference>
<comment type="caution">
    <text evidence="16">The sequence shown here is derived from an EMBL/GenBank/DDBJ whole genome shotgun (WGS) entry which is preliminary data.</text>
</comment>
<evidence type="ECO:0000256" key="2">
    <source>
        <dbReference type="ARBA" id="ARBA00004713"/>
    </source>
</evidence>
<evidence type="ECO:0000256" key="7">
    <source>
        <dbReference type="ARBA" id="ARBA00022679"/>
    </source>
</evidence>
<keyword evidence="9 15" id="KW-0418">Kinase</keyword>
<evidence type="ECO:0000256" key="14">
    <source>
        <dbReference type="ARBA" id="ARBA00034417"/>
    </source>
</evidence>
<comment type="function">
    <text evidence="15">Catalyzes the ATP-dependent phosphorylation of the 3-deoxy-D-manno-octulosonic acid (Kdo) residue in Kdo-lipid IV(A) at the 4-OH position.</text>
</comment>
<name>A0ABV9CYE0_9GAMM</name>
<evidence type="ECO:0000256" key="15">
    <source>
        <dbReference type="HAMAP-Rule" id="MF_00521"/>
    </source>
</evidence>
<dbReference type="Proteomes" id="UP001596030">
    <property type="component" value="Unassembled WGS sequence"/>
</dbReference>
<comment type="subcellular location">
    <subcellularLocation>
        <location evidence="1 15">Cell inner membrane</location>
        <topology evidence="1 15">Peripheral membrane protein</topology>
        <orientation evidence="1 15">Cytoplasmic side</orientation>
    </subcellularLocation>
</comment>
<proteinExistence type="inferred from homology"/>
<keyword evidence="10 15" id="KW-0067">ATP-binding</keyword>
<comment type="similarity">
    <text evidence="3 15">Belongs to the protein kinase superfamily. KdkA/RfaP family.</text>
</comment>
<keyword evidence="7 15" id="KW-0808">Transferase</keyword>
<evidence type="ECO:0000256" key="10">
    <source>
        <dbReference type="ARBA" id="ARBA00022840"/>
    </source>
</evidence>
<evidence type="ECO:0000256" key="13">
    <source>
        <dbReference type="ARBA" id="ARBA00029511"/>
    </source>
</evidence>
<keyword evidence="6 15" id="KW-0997">Cell inner membrane</keyword>